<reference evidence="1 2" key="1">
    <citation type="submission" date="2023-09" db="EMBL/GenBank/DDBJ databases">
        <title>Multi-omics analysis of a traditional fermented food reveals byproduct-associated fungal strains for waste-to-food upcycling.</title>
        <authorList>
            <consortium name="Lawrence Berkeley National Laboratory"/>
            <person name="Rekdal V.M."/>
            <person name="Villalobos-Escobedo J.M."/>
            <person name="Rodriguez-Valeron N."/>
            <person name="Garcia M.O."/>
            <person name="Vasquez D.P."/>
            <person name="Damayanti I."/>
            <person name="Sorensen P.M."/>
            <person name="Baidoo E.E."/>
            <person name="De Carvalho A.C."/>
            <person name="Riley R."/>
            <person name="Lipzen A."/>
            <person name="He G."/>
            <person name="Yan M."/>
            <person name="Haridas S."/>
            <person name="Daum C."/>
            <person name="Yoshinaga Y."/>
            <person name="Ng V."/>
            <person name="Grigoriev I.V."/>
            <person name="Munk R."/>
            <person name="Nuraida L."/>
            <person name="Wijaya C.H."/>
            <person name="Morales P.-C."/>
            <person name="Keasling J.D."/>
        </authorList>
    </citation>
    <scope>NUCLEOTIDE SEQUENCE [LARGE SCALE GENOMIC DNA]</scope>
    <source>
        <strain evidence="1 2">FGSC 2613</strain>
    </source>
</reference>
<organism evidence="1 2">
    <name type="scientific">Neurospora intermedia</name>
    <dbReference type="NCBI Taxonomy" id="5142"/>
    <lineage>
        <taxon>Eukaryota</taxon>
        <taxon>Fungi</taxon>
        <taxon>Dikarya</taxon>
        <taxon>Ascomycota</taxon>
        <taxon>Pezizomycotina</taxon>
        <taxon>Sordariomycetes</taxon>
        <taxon>Sordariomycetidae</taxon>
        <taxon>Sordariales</taxon>
        <taxon>Sordariaceae</taxon>
        <taxon>Neurospora</taxon>
    </lineage>
</organism>
<sequence length="136" mass="14634">MPVKVPGRLLLVRAAVIHNSTLSNLNNSTTTYWPCPWFVFDDSVLCDLLDVLILPRENNIMSTASKVVDGVAQRPGCSASHVPDEIGRQQEVVGCEESFCPPDRGPLAVIRDPPGGLGFGGADDAAVDQFENISTR</sequence>
<name>A0ABR3D701_NEUIN</name>
<proteinExistence type="predicted"/>
<evidence type="ECO:0000313" key="2">
    <source>
        <dbReference type="Proteomes" id="UP001451303"/>
    </source>
</evidence>
<comment type="caution">
    <text evidence="1">The sequence shown here is derived from an EMBL/GenBank/DDBJ whole genome shotgun (WGS) entry which is preliminary data.</text>
</comment>
<gene>
    <name evidence="1" type="ORF">QR685DRAFT_573746</name>
</gene>
<keyword evidence="2" id="KW-1185">Reference proteome</keyword>
<accession>A0ABR3D701</accession>
<evidence type="ECO:0000313" key="1">
    <source>
        <dbReference type="EMBL" id="KAL0468476.1"/>
    </source>
</evidence>
<dbReference type="Proteomes" id="UP001451303">
    <property type="component" value="Unassembled WGS sequence"/>
</dbReference>
<protein>
    <submittedName>
        <fullName evidence="1">Uncharacterized protein</fullName>
    </submittedName>
</protein>
<dbReference type="EMBL" id="JAVLET010000007">
    <property type="protein sequence ID" value="KAL0468476.1"/>
    <property type="molecule type" value="Genomic_DNA"/>
</dbReference>